<dbReference type="InterPro" id="IPR004360">
    <property type="entry name" value="Glyas_Fos-R_dOase_dom"/>
</dbReference>
<evidence type="ECO:0000313" key="10">
    <source>
        <dbReference type="Proteomes" id="UP001596296"/>
    </source>
</evidence>
<organism evidence="9 10">
    <name type="scientific">Halopenitus salinus</name>
    <dbReference type="NCBI Taxonomy" id="1198295"/>
    <lineage>
        <taxon>Archaea</taxon>
        <taxon>Methanobacteriati</taxon>
        <taxon>Methanobacteriota</taxon>
        <taxon>Stenosarchaea group</taxon>
        <taxon>Halobacteria</taxon>
        <taxon>Halobacteriales</taxon>
        <taxon>Haloferacaceae</taxon>
        <taxon>Halopenitus</taxon>
    </lineage>
</organism>
<evidence type="ECO:0000313" key="9">
    <source>
        <dbReference type="EMBL" id="MFC6893465.1"/>
    </source>
</evidence>
<comment type="similarity">
    <text evidence="2">Belongs to the extradiol ring-cleavage dioxygenase family.</text>
</comment>
<proteinExistence type="inferred from homology"/>
<dbReference type="PANTHER" id="PTHR43279">
    <property type="entry name" value="CATECHOL-2,3-DIOXYGENASE"/>
    <property type="match status" value="1"/>
</dbReference>
<evidence type="ECO:0000256" key="6">
    <source>
        <dbReference type="ARBA" id="ARBA00023002"/>
    </source>
</evidence>
<dbReference type="InterPro" id="IPR029068">
    <property type="entry name" value="Glyas_Bleomycin-R_OHBP_Dase"/>
</dbReference>
<feature type="domain" description="VOC" evidence="8">
    <location>
        <begin position="12"/>
        <end position="128"/>
    </location>
</feature>
<reference evidence="9 10" key="1">
    <citation type="journal article" date="2019" name="Int. J. Syst. Evol. Microbiol.">
        <title>The Global Catalogue of Microorganisms (GCM) 10K type strain sequencing project: providing services to taxonomists for standard genome sequencing and annotation.</title>
        <authorList>
            <consortium name="The Broad Institute Genomics Platform"/>
            <consortium name="The Broad Institute Genome Sequencing Center for Infectious Disease"/>
            <person name="Wu L."/>
            <person name="Ma J."/>
        </authorList>
    </citation>
    <scope>NUCLEOTIDE SEQUENCE [LARGE SCALE GENOMIC DNA]</scope>
    <source>
        <strain evidence="9 10">SKJ47</strain>
    </source>
</reference>
<keyword evidence="5" id="KW-0223">Dioxygenase</keyword>
<sequence>MTDTTGGDVPRSVGHVHLKVRTLEPAVEFYTSLFDLEVAERHARFAFLSWGERHHDVALQAVGADAPGPSPGVGLYHVAFEVPDAEALASLYDRLLERGTDVSPVDHGISKALYFDDPAGNGVEAYVDTRESYDRSEWRGRNDYFDPHRLVERSDDAE</sequence>
<accession>A0ABD5UVB9</accession>
<dbReference type="RefSeq" id="WP_379745234.1">
    <property type="nucleotide sequence ID" value="NZ_JBHSVN010000001.1"/>
</dbReference>
<evidence type="ECO:0000256" key="7">
    <source>
        <dbReference type="ARBA" id="ARBA00023004"/>
    </source>
</evidence>
<dbReference type="PROSITE" id="PS00082">
    <property type="entry name" value="EXTRADIOL_DIOXYGENAS"/>
    <property type="match status" value="1"/>
</dbReference>
<evidence type="ECO:0000259" key="8">
    <source>
        <dbReference type="PROSITE" id="PS51819"/>
    </source>
</evidence>
<dbReference type="Proteomes" id="UP001596296">
    <property type="component" value="Unassembled WGS sequence"/>
</dbReference>
<evidence type="ECO:0000256" key="4">
    <source>
        <dbReference type="ARBA" id="ARBA00022797"/>
    </source>
</evidence>
<keyword evidence="4" id="KW-0058">Aromatic hydrocarbons catabolism</keyword>
<dbReference type="InterPro" id="IPR037523">
    <property type="entry name" value="VOC_core"/>
</dbReference>
<evidence type="ECO:0000256" key="2">
    <source>
        <dbReference type="ARBA" id="ARBA00008784"/>
    </source>
</evidence>
<dbReference type="GO" id="GO:0051213">
    <property type="term" value="F:dioxygenase activity"/>
    <property type="evidence" value="ECO:0007669"/>
    <property type="project" value="UniProtKB-KW"/>
</dbReference>
<dbReference type="EMBL" id="JBHSXL010000009">
    <property type="protein sequence ID" value="MFC6893465.1"/>
    <property type="molecule type" value="Genomic_DNA"/>
</dbReference>
<evidence type="ECO:0000256" key="3">
    <source>
        <dbReference type="ARBA" id="ARBA00022723"/>
    </source>
</evidence>
<dbReference type="GO" id="GO:0046872">
    <property type="term" value="F:metal ion binding"/>
    <property type="evidence" value="ECO:0007669"/>
    <property type="project" value="UniProtKB-KW"/>
</dbReference>
<keyword evidence="3" id="KW-0479">Metal-binding</keyword>
<dbReference type="PANTHER" id="PTHR43279:SF1">
    <property type="entry name" value="CATECHOL-2,3-DIOXYGENASE"/>
    <property type="match status" value="1"/>
</dbReference>
<comment type="cofactor">
    <cofactor evidence="1">
        <name>Fe(2+)</name>
        <dbReference type="ChEBI" id="CHEBI:29033"/>
    </cofactor>
</comment>
<keyword evidence="6" id="KW-0560">Oxidoreductase</keyword>
<protein>
    <submittedName>
        <fullName evidence="9">VOC family protein</fullName>
    </submittedName>
</protein>
<dbReference type="AlphaFoldDB" id="A0ABD5UVB9"/>
<gene>
    <name evidence="9" type="ORF">ACFQE9_12740</name>
</gene>
<dbReference type="SUPFAM" id="SSF54593">
    <property type="entry name" value="Glyoxalase/Bleomycin resistance protein/Dihydroxybiphenyl dioxygenase"/>
    <property type="match status" value="1"/>
</dbReference>
<name>A0ABD5UVB9_9EURY</name>
<dbReference type="Pfam" id="PF00903">
    <property type="entry name" value="Glyoxalase"/>
    <property type="match status" value="1"/>
</dbReference>
<evidence type="ECO:0000256" key="5">
    <source>
        <dbReference type="ARBA" id="ARBA00022964"/>
    </source>
</evidence>
<keyword evidence="10" id="KW-1185">Reference proteome</keyword>
<keyword evidence="7" id="KW-0408">Iron</keyword>
<dbReference type="InterPro" id="IPR000486">
    <property type="entry name" value="Xdiol_ring_cleave_dOase_1/2"/>
</dbReference>
<evidence type="ECO:0000256" key="1">
    <source>
        <dbReference type="ARBA" id="ARBA00001954"/>
    </source>
</evidence>
<comment type="caution">
    <text evidence="9">The sequence shown here is derived from an EMBL/GenBank/DDBJ whole genome shotgun (WGS) entry which is preliminary data.</text>
</comment>
<dbReference type="PROSITE" id="PS51819">
    <property type="entry name" value="VOC"/>
    <property type="match status" value="1"/>
</dbReference>
<dbReference type="Gene3D" id="3.10.180.10">
    <property type="entry name" value="2,3-Dihydroxybiphenyl 1,2-Dioxygenase, domain 1"/>
    <property type="match status" value="1"/>
</dbReference>